<evidence type="ECO:0000313" key="5">
    <source>
        <dbReference type="Proteomes" id="UP000287124"/>
    </source>
</evidence>
<feature type="region of interest" description="Disordered" evidence="2">
    <location>
        <begin position="349"/>
        <end position="371"/>
    </location>
</feature>
<dbReference type="Gene3D" id="3.50.50.60">
    <property type="entry name" value="FAD/NAD(P)-binding domain"/>
    <property type="match status" value="1"/>
</dbReference>
<dbReference type="InterPro" id="IPR021858">
    <property type="entry name" value="Fun_TF"/>
</dbReference>
<dbReference type="EMBL" id="MIKF01000035">
    <property type="protein sequence ID" value="RTE81762.1"/>
    <property type="molecule type" value="Genomic_DNA"/>
</dbReference>
<comment type="caution">
    <text evidence="4">The sequence shown here is derived from an EMBL/GenBank/DDBJ whole genome shotgun (WGS) entry which is preliminary data.</text>
</comment>
<dbReference type="Pfam" id="PF11951">
    <property type="entry name" value="Fungal_trans_2"/>
    <property type="match status" value="1"/>
</dbReference>
<evidence type="ECO:0000259" key="3">
    <source>
        <dbReference type="Pfam" id="PF01266"/>
    </source>
</evidence>
<evidence type="ECO:0000313" key="4">
    <source>
        <dbReference type="EMBL" id="RTE81762.1"/>
    </source>
</evidence>
<evidence type="ECO:0000256" key="2">
    <source>
        <dbReference type="SAM" id="MobiDB-lite"/>
    </source>
</evidence>
<gene>
    <name evidence="4" type="ORF">BHE90_003665</name>
</gene>
<dbReference type="AlphaFoldDB" id="A0A430M1C8"/>
<reference evidence="4 5" key="1">
    <citation type="submission" date="2017-06" db="EMBL/GenBank/DDBJ databases">
        <title>Comparative genomic analysis of Ambrosia Fusariam Clade fungi.</title>
        <authorList>
            <person name="Stajich J.E."/>
            <person name="Carrillo J."/>
            <person name="Kijimoto T."/>
            <person name="Eskalen A."/>
            <person name="O'Donnell K."/>
            <person name="Kasson M."/>
        </authorList>
    </citation>
    <scope>NUCLEOTIDE SEQUENCE [LARGE SCALE GENOMIC DNA]</scope>
    <source>
        <strain evidence="4 5">UCR1854</strain>
    </source>
</reference>
<keyword evidence="5" id="KW-1185">Reference proteome</keyword>
<organism evidence="4 5">
    <name type="scientific">Fusarium euwallaceae</name>
    <dbReference type="NCBI Taxonomy" id="1147111"/>
    <lineage>
        <taxon>Eukaryota</taxon>
        <taxon>Fungi</taxon>
        <taxon>Dikarya</taxon>
        <taxon>Ascomycota</taxon>
        <taxon>Pezizomycotina</taxon>
        <taxon>Sordariomycetes</taxon>
        <taxon>Hypocreomycetidae</taxon>
        <taxon>Hypocreales</taxon>
        <taxon>Nectriaceae</taxon>
        <taxon>Fusarium</taxon>
        <taxon>Fusarium solani species complex</taxon>
    </lineage>
</organism>
<feature type="domain" description="FAD dependent oxidoreductase" evidence="3">
    <location>
        <begin position="448"/>
        <end position="537"/>
    </location>
</feature>
<dbReference type="Proteomes" id="UP000287124">
    <property type="component" value="Unassembled WGS sequence"/>
</dbReference>
<name>A0A430M1C8_9HYPO</name>
<evidence type="ECO:0000256" key="1">
    <source>
        <dbReference type="ARBA" id="ARBA00023242"/>
    </source>
</evidence>
<dbReference type="InterPro" id="IPR006076">
    <property type="entry name" value="FAD-dep_OxRdtase"/>
</dbReference>
<dbReference type="Gene3D" id="3.30.9.10">
    <property type="entry name" value="D-Amino Acid Oxidase, subunit A, domain 2"/>
    <property type="match status" value="1"/>
</dbReference>
<proteinExistence type="predicted"/>
<dbReference type="Pfam" id="PF01266">
    <property type="entry name" value="DAO"/>
    <property type="match status" value="1"/>
</dbReference>
<keyword evidence="1" id="KW-0539">Nucleus</keyword>
<protein>
    <recommendedName>
        <fullName evidence="3">FAD dependent oxidoreductase domain-containing protein</fullName>
    </recommendedName>
</protein>
<sequence>MVTIWPSPGNSLTTSFSFFSSRSPRDSTARTSLPIDQSVTTSADVCAVPSPALQDDGEPTYWNSNGEFNPMPTDPSPASDAVLGANDYVGNSDEANIDAEFSVPEESGTIDSSGFVQYYLDKLCPLHSLIQGPEDPFRMFVLDYLQDSSLIRDCIPWYDPKDLGIPHLQAARRLCEEFLNTLRNDLNESPVDTMSDREKSFLIGSMAYWEAAAAFTIDQPLSSINYLLPFLVEPDVINLNPLTGVCTPVCINLARVAVCARQQRMMAKIHPLGWDQGAVHAVSQDILTVARTSMTFVLNYHASCPTVTQDLGDSTRRLLQLISEIYNLACLVEVYRSFPCLMGSDDDPGTISSPATSSGGGSSGSRNQCQSGSQLQSAGYLIEDLALTMLDLLQELPERHNSTLWQTIPLVISGSVLHISAKPLHYTRTDDCDLSRSTPSLLRKLQSDVTEVDNAAATNIVRALPRFFNEEWIDPAECRMETVWSGIMANTADSLPFVGRLPHSATGRMGTGEWISAGYNSYGMTNGLLCGTAVAEMALGNDVSAWFPEVYLVNEERLRGPMFQKENMTEEYLKRCMSIAGIKDSNAKL</sequence>
<dbReference type="InterPro" id="IPR036188">
    <property type="entry name" value="FAD/NAD-bd_sf"/>
</dbReference>
<accession>A0A430M1C8</accession>